<evidence type="ECO:0000313" key="1">
    <source>
        <dbReference type="EMBL" id="TCV92080.1"/>
    </source>
</evidence>
<dbReference type="Proteomes" id="UP000295645">
    <property type="component" value="Unassembled WGS sequence"/>
</dbReference>
<dbReference type="EMBL" id="SMCS01000008">
    <property type="protein sequence ID" value="TCV92080.1"/>
    <property type="molecule type" value="Genomic_DNA"/>
</dbReference>
<sequence length="137" mass="15144">MHPLISILATTSFLVASTSISANQVVEHSLEKKVADADAVFIGTVRQLDYVDPREPNSSHIALVHVDTPLKGEKIENVSVSYDNGIAEFAPLCCENGRIYVFFLKRTPSGVYESVNGPYGIYQVKGVLPTFEWQTER</sequence>
<organism evidence="1 2">
    <name type="scientific">Luteibacter rhizovicinus</name>
    <dbReference type="NCBI Taxonomy" id="242606"/>
    <lineage>
        <taxon>Bacteria</taxon>
        <taxon>Pseudomonadati</taxon>
        <taxon>Pseudomonadota</taxon>
        <taxon>Gammaproteobacteria</taxon>
        <taxon>Lysobacterales</taxon>
        <taxon>Rhodanobacteraceae</taxon>
        <taxon>Luteibacter</taxon>
    </lineage>
</organism>
<evidence type="ECO:0000313" key="2">
    <source>
        <dbReference type="Proteomes" id="UP000295645"/>
    </source>
</evidence>
<keyword evidence="2" id="KW-1185">Reference proteome</keyword>
<dbReference type="AlphaFoldDB" id="A0A4R3YIR6"/>
<gene>
    <name evidence="1" type="ORF">EC912_10872</name>
</gene>
<protein>
    <submittedName>
        <fullName evidence="1">Uncharacterized protein</fullName>
    </submittedName>
</protein>
<reference evidence="1 2" key="1">
    <citation type="submission" date="2019-03" db="EMBL/GenBank/DDBJ databases">
        <title>Above-ground endophytic microbial communities from plants in different locations in the United States.</title>
        <authorList>
            <person name="Frank C."/>
        </authorList>
    </citation>
    <scope>NUCLEOTIDE SEQUENCE [LARGE SCALE GENOMIC DNA]</scope>
    <source>
        <strain evidence="1 2">LP_13_YM</strain>
    </source>
</reference>
<proteinExistence type="predicted"/>
<accession>A0A4R3YIR6</accession>
<name>A0A4R3YIR6_9GAMM</name>
<dbReference type="OrthoDB" id="7028812at2"/>
<comment type="caution">
    <text evidence="1">The sequence shown here is derived from an EMBL/GenBank/DDBJ whole genome shotgun (WGS) entry which is preliminary data.</text>
</comment>
<dbReference type="RefSeq" id="WP_132146265.1">
    <property type="nucleotide sequence ID" value="NZ_SMCS01000008.1"/>
</dbReference>